<evidence type="ECO:0000313" key="1">
    <source>
        <dbReference type="EMBL" id="JAH57022.1"/>
    </source>
</evidence>
<dbReference type="EMBL" id="GBXM01051555">
    <property type="protein sequence ID" value="JAH57022.1"/>
    <property type="molecule type" value="Transcribed_RNA"/>
</dbReference>
<protein>
    <submittedName>
        <fullName evidence="1">Uncharacterized protein</fullName>
    </submittedName>
</protein>
<sequence>MKNLNQFGTAKRDFSTLLLLFFLLQVMCLSSACFFFVRSYDSVLDMHHLSGIAFPWGPLRFVTLL</sequence>
<reference evidence="1" key="1">
    <citation type="submission" date="2014-11" db="EMBL/GenBank/DDBJ databases">
        <authorList>
            <person name="Amaro Gonzalez C."/>
        </authorList>
    </citation>
    <scope>NUCLEOTIDE SEQUENCE</scope>
</reference>
<name>A0A0E9TU77_ANGAN</name>
<accession>A0A0E9TU77</accession>
<dbReference type="PROSITE" id="PS51257">
    <property type="entry name" value="PROKAR_LIPOPROTEIN"/>
    <property type="match status" value="1"/>
</dbReference>
<dbReference type="AlphaFoldDB" id="A0A0E9TU77"/>
<proteinExistence type="predicted"/>
<organism evidence="1">
    <name type="scientific">Anguilla anguilla</name>
    <name type="common">European freshwater eel</name>
    <name type="synonym">Muraena anguilla</name>
    <dbReference type="NCBI Taxonomy" id="7936"/>
    <lineage>
        <taxon>Eukaryota</taxon>
        <taxon>Metazoa</taxon>
        <taxon>Chordata</taxon>
        <taxon>Craniata</taxon>
        <taxon>Vertebrata</taxon>
        <taxon>Euteleostomi</taxon>
        <taxon>Actinopterygii</taxon>
        <taxon>Neopterygii</taxon>
        <taxon>Teleostei</taxon>
        <taxon>Anguilliformes</taxon>
        <taxon>Anguillidae</taxon>
        <taxon>Anguilla</taxon>
    </lineage>
</organism>
<reference evidence="1" key="2">
    <citation type="journal article" date="2015" name="Fish Shellfish Immunol.">
        <title>Early steps in the European eel (Anguilla anguilla)-Vibrio vulnificus interaction in the gills: Role of the RtxA13 toxin.</title>
        <authorList>
            <person name="Callol A."/>
            <person name="Pajuelo D."/>
            <person name="Ebbesson L."/>
            <person name="Teles M."/>
            <person name="MacKenzie S."/>
            <person name="Amaro C."/>
        </authorList>
    </citation>
    <scope>NUCLEOTIDE SEQUENCE</scope>
</reference>